<dbReference type="EMBL" id="JAVLVT010000010">
    <property type="protein sequence ID" value="MDS1272110.1"/>
    <property type="molecule type" value="Genomic_DNA"/>
</dbReference>
<keyword evidence="2 7" id="KW-0820">tRNA-binding</keyword>
<comment type="function">
    <text evidence="7">Catalyzes the release of premature peptidyl moieties from peptidyl-tRNA molecules trapped in stalled 50S ribosomal subunits, and thus maintains levels of free tRNAs and 50S ribosomes.</text>
</comment>
<comment type="catalytic activity">
    <reaction evidence="7 8">
        <text>an N-acyl-L-alpha-aminoacyl-tRNA + H2O = an N-acyl-L-amino acid + a tRNA + H(+)</text>
        <dbReference type="Rhea" id="RHEA:54448"/>
        <dbReference type="Rhea" id="RHEA-COMP:10123"/>
        <dbReference type="Rhea" id="RHEA-COMP:13883"/>
        <dbReference type="ChEBI" id="CHEBI:15377"/>
        <dbReference type="ChEBI" id="CHEBI:15378"/>
        <dbReference type="ChEBI" id="CHEBI:59874"/>
        <dbReference type="ChEBI" id="CHEBI:78442"/>
        <dbReference type="ChEBI" id="CHEBI:138191"/>
        <dbReference type="EC" id="3.1.1.29"/>
    </reaction>
</comment>
<comment type="similarity">
    <text evidence="5 7 9">Belongs to the PTH family.</text>
</comment>
<gene>
    <name evidence="7 10" type="primary">pth</name>
    <name evidence="10" type="ORF">RIF23_17610</name>
</gene>
<dbReference type="Pfam" id="PF01195">
    <property type="entry name" value="Pept_tRNA_hydro"/>
    <property type="match status" value="1"/>
</dbReference>
<comment type="caution">
    <text evidence="10">The sequence shown here is derived from an EMBL/GenBank/DDBJ whole genome shotgun (WGS) entry which is preliminary data.</text>
</comment>
<evidence type="ECO:0000256" key="1">
    <source>
        <dbReference type="ARBA" id="ARBA00013260"/>
    </source>
</evidence>
<name>A0ABU2H9V9_9ACTN</name>
<dbReference type="CDD" id="cd00462">
    <property type="entry name" value="PTH"/>
    <property type="match status" value="1"/>
</dbReference>
<evidence type="ECO:0000256" key="6">
    <source>
        <dbReference type="ARBA" id="ARBA00050038"/>
    </source>
</evidence>
<dbReference type="NCBIfam" id="TIGR00447">
    <property type="entry name" value="pth"/>
    <property type="match status" value="1"/>
</dbReference>
<keyword evidence="3 7" id="KW-0378">Hydrolase</keyword>
<dbReference type="PANTHER" id="PTHR17224">
    <property type="entry name" value="PEPTIDYL-TRNA HYDROLASE"/>
    <property type="match status" value="1"/>
</dbReference>
<feature type="binding site" evidence="7">
    <location>
        <position position="118"/>
    </location>
    <ligand>
        <name>tRNA</name>
        <dbReference type="ChEBI" id="CHEBI:17843"/>
    </ligand>
</feature>
<dbReference type="PROSITE" id="PS01196">
    <property type="entry name" value="PEPT_TRNA_HYDROL_2"/>
    <property type="match status" value="1"/>
</dbReference>
<feature type="active site" description="Proton acceptor" evidence="7">
    <location>
        <position position="25"/>
    </location>
</feature>
<proteinExistence type="inferred from homology"/>
<dbReference type="InterPro" id="IPR036416">
    <property type="entry name" value="Pept_tRNA_hydro_sf"/>
</dbReference>
<organism evidence="10 11">
    <name type="scientific">Lipingzhangella rawalii</name>
    <dbReference type="NCBI Taxonomy" id="2055835"/>
    <lineage>
        <taxon>Bacteria</taxon>
        <taxon>Bacillati</taxon>
        <taxon>Actinomycetota</taxon>
        <taxon>Actinomycetes</taxon>
        <taxon>Streptosporangiales</taxon>
        <taxon>Nocardiopsidaceae</taxon>
        <taxon>Lipingzhangella</taxon>
    </lineage>
</organism>
<dbReference type="PANTHER" id="PTHR17224:SF1">
    <property type="entry name" value="PEPTIDYL-TRNA HYDROLASE"/>
    <property type="match status" value="1"/>
</dbReference>
<dbReference type="PROSITE" id="PS01195">
    <property type="entry name" value="PEPT_TRNA_HYDROL_1"/>
    <property type="match status" value="1"/>
</dbReference>
<dbReference type="SUPFAM" id="SSF53178">
    <property type="entry name" value="Peptidyl-tRNA hydrolase-like"/>
    <property type="match status" value="1"/>
</dbReference>
<dbReference type="InterPro" id="IPR001328">
    <property type="entry name" value="Pept_tRNA_hydro"/>
</dbReference>
<feature type="site" description="Discriminates between blocked and unblocked aminoacyl-tRNA" evidence="7">
    <location>
        <position position="15"/>
    </location>
</feature>
<evidence type="ECO:0000313" key="10">
    <source>
        <dbReference type="EMBL" id="MDS1272110.1"/>
    </source>
</evidence>
<evidence type="ECO:0000256" key="4">
    <source>
        <dbReference type="ARBA" id="ARBA00022884"/>
    </source>
</evidence>
<dbReference type="RefSeq" id="WP_310913994.1">
    <property type="nucleotide sequence ID" value="NZ_JAVLVT010000010.1"/>
</dbReference>
<dbReference type="EC" id="3.1.1.29" evidence="1 7"/>
<dbReference type="HAMAP" id="MF_00083">
    <property type="entry name" value="Pept_tRNA_hydro_bact"/>
    <property type="match status" value="1"/>
</dbReference>
<reference evidence="11" key="1">
    <citation type="submission" date="2023-07" db="EMBL/GenBank/DDBJ databases">
        <title>Novel species in the genus Lipingzhangella isolated from Sambhar Salt Lake.</title>
        <authorList>
            <person name="Jiya N."/>
            <person name="Kajale S."/>
            <person name="Sharma A."/>
        </authorList>
    </citation>
    <scope>NUCLEOTIDE SEQUENCE [LARGE SCALE GENOMIC DNA]</scope>
    <source>
        <strain evidence="11">LS1_29</strain>
    </source>
</reference>
<evidence type="ECO:0000256" key="7">
    <source>
        <dbReference type="HAMAP-Rule" id="MF_00083"/>
    </source>
</evidence>
<feature type="binding site" evidence="7">
    <location>
        <position position="70"/>
    </location>
    <ligand>
        <name>tRNA</name>
        <dbReference type="ChEBI" id="CHEBI:17843"/>
    </ligand>
</feature>
<feature type="binding site" evidence="7">
    <location>
        <position position="20"/>
    </location>
    <ligand>
        <name>tRNA</name>
        <dbReference type="ChEBI" id="CHEBI:17843"/>
    </ligand>
</feature>
<dbReference type="Gene3D" id="3.40.50.1470">
    <property type="entry name" value="Peptidyl-tRNA hydrolase"/>
    <property type="match status" value="1"/>
</dbReference>
<keyword evidence="7" id="KW-0963">Cytoplasm</keyword>
<comment type="function">
    <text evidence="7">Hydrolyzes ribosome-free peptidyl-tRNAs (with 1 or more amino acids incorporated), which drop off the ribosome during protein synthesis, or as a result of ribosome stalling.</text>
</comment>
<evidence type="ECO:0000256" key="9">
    <source>
        <dbReference type="RuleBase" id="RU004320"/>
    </source>
</evidence>
<keyword evidence="4 7" id="KW-0694">RNA-binding</keyword>
<feature type="binding site" evidence="7">
    <location>
        <position position="72"/>
    </location>
    <ligand>
        <name>tRNA</name>
        <dbReference type="ChEBI" id="CHEBI:17843"/>
    </ligand>
</feature>
<accession>A0ABU2H9V9</accession>
<evidence type="ECO:0000256" key="8">
    <source>
        <dbReference type="RuleBase" id="RU000673"/>
    </source>
</evidence>
<feature type="site" description="Stabilizes the basic form of H active site to accept a proton" evidence="7">
    <location>
        <position position="97"/>
    </location>
</feature>
<evidence type="ECO:0000256" key="3">
    <source>
        <dbReference type="ARBA" id="ARBA00022801"/>
    </source>
</evidence>
<dbReference type="Proteomes" id="UP001250214">
    <property type="component" value="Unassembled WGS sequence"/>
</dbReference>
<evidence type="ECO:0000256" key="5">
    <source>
        <dbReference type="ARBA" id="ARBA00038063"/>
    </source>
</evidence>
<comment type="subcellular location">
    <subcellularLocation>
        <location evidence="7">Cytoplasm</location>
    </subcellularLocation>
</comment>
<dbReference type="InterPro" id="IPR018171">
    <property type="entry name" value="Pept_tRNA_hydro_CS"/>
</dbReference>
<dbReference type="GO" id="GO:0004045">
    <property type="term" value="F:peptidyl-tRNA hydrolase activity"/>
    <property type="evidence" value="ECO:0007669"/>
    <property type="project" value="UniProtKB-EC"/>
</dbReference>
<evidence type="ECO:0000313" key="11">
    <source>
        <dbReference type="Proteomes" id="UP001250214"/>
    </source>
</evidence>
<evidence type="ECO:0000256" key="2">
    <source>
        <dbReference type="ARBA" id="ARBA00022555"/>
    </source>
</evidence>
<keyword evidence="11" id="KW-1185">Reference proteome</keyword>
<protein>
    <recommendedName>
        <fullName evidence="6 7">Peptidyl-tRNA hydrolase</fullName>
        <shortName evidence="7">Pth</shortName>
        <ecNumber evidence="1 7">3.1.1.29</ecNumber>
    </recommendedName>
</protein>
<comment type="subunit">
    <text evidence="7">Monomer.</text>
</comment>
<sequence length="191" mass="20685">MGAAAERWLVVGLGNPGPRYARNRHNVGFMVVDLLAQRLGERWKPSRSRAELVTSRLAGTPVVLVKPRTYMNRSGAAVGPLCSYYGIPAQRVLVVHDELDLDFGVLKLKQGGGNNGHNGLRSVSEAVGGPEFLRVRFGVGRPPGRTDAATYVLQDFDRSERTDLGVHVERAADAVESVLADGLAKAQNTFH</sequence>